<proteinExistence type="predicted"/>
<accession>Q2SDM2</accession>
<dbReference type="Proteomes" id="UP000000238">
    <property type="component" value="Chromosome"/>
</dbReference>
<dbReference type="CDD" id="cd08054">
    <property type="entry name" value="gp6"/>
    <property type="match status" value="1"/>
</dbReference>
<evidence type="ECO:0000313" key="1">
    <source>
        <dbReference type="EMBL" id="ABC31252.1"/>
    </source>
</evidence>
<dbReference type="Pfam" id="PF05135">
    <property type="entry name" value="Phage_connect_1"/>
    <property type="match status" value="1"/>
</dbReference>
<dbReference type="OrthoDB" id="8452319at2"/>
<keyword evidence="2" id="KW-1185">Reference proteome</keyword>
<dbReference type="Gene3D" id="1.10.3230.30">
    <property type="entry name" value="Phage gp6-like head-tail connector protein"/>
    <property type="match status" value="1"/>
</dbReference>
<protein>
    <recommendedName>
        <fullName evidence="3">Phage gp6-like head-tail connector protein</fullName>
    </recommendedName>
</protein>
<sequence length="95" mass="10655">MAPITLEEAKQHLRVEHDEEDAYIETLIAVARNLAQEYSGLSLAEGESIPELAKHAIKMIIATLYEQREDQTAATVSQVPLCSKALLDLLRIRRL</sequence>
<dbReference type="KEGG" id="hch:HCH_04552"/>
<organism evidence="1 2">
    <name type="scientific">Hahella chejuensis (strain KCTC 2396)</name>
    <dbReference type="NCBI Taxonomy" id="349521"/>
    <lineage>
        <taxon>Bacteria</taxon>
        <taxon>Pseudomonadati</taxon>
        <taxon>Pseudomonadota</taxon>
        <taxon>Gammaproteobacteria</taxon>
        <taxon>Oceanospirillales</taxon>
        <taxon>Hahellaceae</taxon>
        <taxon>Hahella</taxon>
    </lineage>
</organism>
<evidence type="ECO:0008006" key="3">
    <source>
        <dbReference type="Google" id="ProtNLM"/>
    </source>
</evidence>
<name>Q2SDM2_HAHCH</name>
<dbReference type="HOGENOM" id="CLU_085951_6_1_6"/>
<dbReference type="RefSeq" id="WP_011398319.1">
    <property type="nucleotide sequence ID" value="NC_007645.1"/>
</dbReference>
<evidence type="ECO:0000313" key="2">
    <source>
        <dbReference type="Proteomes" id="UP000000238"/>
    </source>
</evidence>
<dbReference type="InterPro" id="IPR006450">
    <property type="entry name" value="Phage_HK97_gp6-like"/>
</dbReference>
<dbReference type="NCBIfam" id="TIGR01560">
    <property type="entry name" value="put_DNA_pack"/>
    <property type="match status" value="1"/>
</dbReference>
<dbReference type="AlphaFoldDB" id="Q2SDM2"/>
<reference evidence="1 2" key="1">
    <citation type="journal article" date="2005" name="Nucleic Acids Res.">
        <title>Genomic blueprint of Hahella chejuensis, a marine microbe producing an algicidal agent.</title>
        <authorList>
            <person name="Jeong H."/>
            <person name="Yim J.H."/>
            <person name="Lee C."/>
            <person name="Choi S.-H."/>
            <person name="Park Y.K."/>
            <person name="Yoon S.H."/>
            <person name="Hur C.-G."/>
            <person name="Kang H.-Y."/>
            <person name="Kim D."/>
            <person name="Lee H.H."/>
            <person name="Park K.H."/>
            <person name="Park S.-H."/>
            <person name="Park H.-S."/>
            <person name="Lee H.K."/>
            <person name="Oh T.K."/>
            <person name="Kim J.F."/>
        </authorList>
    </citation>
    <scope>NUCLEOTIDE SEQUENCE [LARGE SCALE GENOMIC DNA]</scope>
    <source>
        <strain evidence="1 2">KCTC 2396</strain>
    </source>
</reference>
<gene>
    <name evidence="1" type="ordered locus">HCH_04552</name>
</gene>
<dbReference type="EMBL" id="CP000155">
    <property type="protein sequence ID" value="ABC31252.1"/>
    <property type="molecule type" value="Genomic_DNA"/>
</dbReference>
<dbReference type="InterPro" id="IPR021146">
    <property type="entry name" value="Phage_gp6-like_head-tail"/>
</dbReference>
<dbReference type="STRING" id="349521.HCH_04552"/>